<gene>
    <name evidence="3" type="ORF">BXYJ_LOCUS5034</name>
</gene>
<feature type="compositionally biased region" description="Low complexity" evidence="1">
    <location>
        <begin position="72"/>
        <end position="83"/>
    </location>
</feature>
<evidence type="ECO:0000256" key="1">
    <source>
        <dbReference type="SAM" id="MobiDB-lite"/>
    </source>
</evidence>
<dbReference type="Pfam" id="PF08782">
    <property type="entry name" value="c-SKI_SMAD_bind"/>
    <property type="match status" value="1"/>
</dbReference>
<evidence type="ECO:0000259" key="2">
    <source>
        <dbReference type="Pfam" id="PF08782"/>
    </source>
</evidence>
<evidence type="ECO:0000313" key="4">
    <source>
        <dbReference type="Proteomes" id="UP000659654"/>
    </source>
</evidence>
<evidence type="ECO:0000313" key="3">
    <source>
        <dbReference type="EMBL" id="CAD5217436.1"/>
    </source>
</evidence>
<comment type="caution">
    <text evidence="3">The sequence shown here is derived from an EMBL/GenBank/DDBJ whole genome shotgun (WGS) entry which is preliminary data.</text>
</comment>
<dbReference type="Gene3D" id="3.10.390.10">
    <property type="entry name" value="SAND domain-like"/>
    <property type="match status" value="1"/>
</dbReference>
<keyword evidence="4" id="KW-1185">Reference proteome</keyword>
<dbReference type="EMBL" id="CAJFCV020000002">
    <property type="protein sequence ID" value="CAG9101021.1"/>
    <property type="molecule type" value="Genomic_DNA"/>
</dbReference>
<feature type="region of interest" description="Disordered" evidence="1">
    <location>
        <begin position="62"/>
        <end position="111"/>
    </location>
</feature>
<dbReference type="InterPro" id="IPR010919">
    <property type="entry name" value="SAND-like_dom_sf"/>
</dbReference>
<protein>
    <submittedName>
        <fullName evidence="3">(pine wood nematode) hypothetical protein</fullName>
    </submittedName>
</protein>
<name>A0A7I8WY42_BURXY</name>
<proteinExistence type="predicted"/>
<dbReference type="Proteomes" id="UP000659654">
    <property type="component" value="Unassembled WGS sequence"/>
</dbReference>
<feature type="region of interest" description="Disordered" evidence="1">
    <location>
        <begin position="488"/>
        <end position="527"/>
    </location>
</feature>
<accession>A0A7I8WY42</accession>
<reference evidence="3" key="1">
    <citation type="submission" date="2020-09" db="EMBL/GenBank/DDBJ databases">
        <authorList>
            <person name="Kikuchi T."/>
        </authorList>
    </citation>
    <scope>NUCLEOTIDE SEQUENCE</scope>
    <source>
        <strain evidence="3">Ka4C1</strain>
    </source>
</reference>
<dbReference type="SMR" id="A0A7I8WY42"/>
<feature type="domain" description="c-SKI SMAD4-binding" evidence="2">
    <location>
        <begin position="273"/>
        <end position="352"/>
    </location>
</feature>
<feature type="region of interest" description="Disordered" evidence="1">
    <location>
        <begin position="1"/>
        <end position="45"/>
    </location>
</feature>
<sequence>MDGRQNGYAQPSGNYAFGNNRPQAQRSQRDVIYNPNEIRRNENKSEYNDLLLEELARLSAQLHQQEREEAQQARASTSQSQARPQLRHQSQSDLRMSEDSSSPPPCSSSNDLNAEFQAQQAANEASTEPEVRGPGLPFMFLRDQSSSPLGTYNVGIFDVLGFNVGGEARLVFGHLRACVFPGFHDYYQYLNDLEICLMDATPYQMDQLYQHNAFPRDAGNAMLIRHSSAHNLLGHMWISGVRPLNGMGDLDLRMPEDLQRQLEGEKMTLHCMMFGYHKGFYYPSLLGQHCIVCEDCGCFMMPNQFSIHCHHSVDAAREKKLRYWGFQQDRWHTHLFLPFKLEYSDEYLKQYEILREKGPLIYKRELVYERNNVPLSYDAVMQAFDIAHQVLYAQEPHPSPAPEALQSVQPLPPISTSTAFPNAVSLEAQISALFSGNQLSQQEVSQLQALIQCITGPPVVAQQPVITQPIEQSVQQNYLQQLIAANSHPTHRTNPISDPDQPGPSGFRMASRSSKEEDPDQPGTSKQ</sequence>
<dbReference type="AlphaFoldDB" id="A0A7I8WY42"/>
<dbReference type="EMBL" id="CAJFDI010000002">
    <property type="protein sequence ID" value="CAD5217436.1"/>
    <property type="molecule type" value="Genomic_DNA"/>
</dbReference>
<dbReference type="GO" id="GO:0046332">
    <property type="term" value="F:SMAD binding"/>
    <property type="evidence" value="ECO:0007669"/>
    <property type="project" value="InterPro"/>
</dbReference>
<dbReference type="OrthoDB" id="3938623at2759"/>
<dbReference type="InterPro" id="IPR014890">
    <property type="entry name" value="c-SKI_SMAD4-bd_dom"/>
</dbReference>
<dbReference type="Proteomes" id="UP000582659">
    <property type="component" value="Unassembled WGS sequence"/>
</dbReference>
<organism evidence="3 4">
    <name type="scientific">Bursaphelenchus xylophilus</name>
    <name type="common">Pinewood nematode worm</name>
    <name type="synonym">Aphelenchoides xylophilus</name>
    <dbReference type="NCBI Taxonomy" id="6326"/>
    <lineage>
        <taxon>Eukaryota</taxon>
        <taxon>Metazoa</taxon>
        <taxon>Ecdysozoa</taxon>
        <taxon>Nematoda</taxon>
        <taxon>Chromadorea</taxon>
        <taxon>Rhabditida</taxon>
        <taxon>Tylenchina</taxon>
        <taxon>Tylenchomorpha</taxon>
        <taxon>Aphelenchoidea</taxon>
        <taxon>Aphelenchoididae</taxon>
        <taxon>Bursaphelenchus</taxon>
    </lineage>
</organism>
<dbReference type="SUPFAM" id="SSF63763">
    <property type="entry name" value="SAND domain-like"/>
    <property type="match status" value="1"/>
</dbReference>